<gene>
    <name evidence="3" type="ORF">PQR62_03595</name>
</gene>
<name>A0ABW9A4N3_9BURK</name>
<dbReference type="InterPro" id="IPR031939">
    <property type="entry name" value="Adhesin_E-like"/>
</dbReference>
<feature type="domain" description="Surface-adhesin protein E-like" evidence="2">
    <location>
        <begin position="20"/>
        <end position="132"/>
    </location>
</feature>
<evidence type="ECO:0000313" key="3">
    <source>
        <dbReference type="EMBL" id="MFL9923335.1"/>
    </source>
</evidence>
<organism evidence="3 4">
    <name type="scientific">Herbaspirillum lusitanum</name>
    <dbReference type="NCBI Taxonomy" id="213312"/>
    <lineage>
        <taxon>Bacteria</taxon>
        <taxon>Pseudomonadati</taxon>
        <taxon>Pseudomonadota</taxon>
        <taxon>Betaproteobacteria</taxon>
        <taxon>Burkholderiales</taxon>
        <taxon>Oxalobacteraceae</taxon>
        <taxon>Herbaspirillum</taxon>
    </lineage>
</organism>
<accession>A0ABW9A4N3</accession>
<evidence type="ECO:0000259" key="2">
    <source>
        <dbReference type="Pfam" id="PF16747"/>
    </source>
</evidence>
<reference evidence="3 4" key="1">
    <citation type="journal article" date="2024" name="Chem. Sci.">
        <title>Discovery of megapolipeptins by genome mining of a Burkholderiales bacteria collection.</title>
        <authorList>
            <person name="Paulo B.S."/>
            <person name="Recchia M.J.J."/>
            <person name="Lee S."/>
            <person name="Fergusson C.H."/>
            <person name="Romanowski S.B."/>
            <person name="Hernandez A."/>
            <person name="Krull N."/>
            <person name="Liu D.Y."/>
            <person name="Cavanagh H."/>
            <person name="Bos A."/>
            <person name="Gray C.A."/>
            <person name="Murphy B.T."/>
            <person name="Linington R.G."/>
            <person name="Eustaquio A.S."/>
        </authorList>
    </citation>
    <scope>NUCLEOTIDE SEQUENCE [LARGE SCALE GENOMIC DNA]</scope>
    <source>
        <strain evidence="3 4">RL21-008-BIB-A</strain>
    </source>
</reference>
<keyword evidence="1" id="KW-0732">Signal</keyword>
<protein>
    <recommendedName>
        <fullName evidence="2">Surface-adhesin protein E-like domain-containing protein</fullName>
    </recommendedName>
</protein>
<dbReference type="EMBL" id="JAQQFM010000002">
    <property type="protein sequence ID" value="MFL9923335.1"/>
    <property type="molecule type" value="Genomic_DNA"/>
</dbReference>
<proteinExistence type="predicted"/>
<feature type="signal peptide" evidence="1">
    <location>
        <begin position="1"/>
        <end position="18"/>
    </location>
</feature>
<evidence type="ECO:0000313" key="4">
    <source>
        <dbReference type="Proteomes" id="UP001629246"/>
    </source>
</evidence>
<dbReference type="Proteomes" id="UP001629246">
    <property type="component" value="Unassembled WGS sequence"/>
</dbReference>
<sequence length="133" mass="14523">MLKLALLPLALVTLSAHAEWSPLGDNNIGSFFVDKNSIVSTRGIRQAQILLNWSRPQLLMGPGSKIYYLSEVSTAYFDCDSRQLGFGSRKMYSQANAKGEVLLAPQLSYSDVRLQDQVPGSTGERAINAVCGK</sequence>
<feature type="chain" id="PRO_5046127911" description="Surface-adhesin protein E-like domain-containing protein" evidence="1">
    <location>
        <begin position="19"/>
        <end position="133"/>
    </location>
</feature>
<comment type="caution">
    <text evidence="3">The sequence shown here is derived from an EMBL/GenBank/DDBJ whole genome shotgun (WGS) entry which is preliminary data.</text>
</comment>
<evidence type="ECO:0000256" key="1">
    <source>
        <dbReference type="SAM" id="SignalP"/>
    </source>
</evidence>
<keyword evidence="4" id="KW-1185">Reference proteome</keyword>
<dbReference type="Pfam" id="PF16747">
    <property type="entry name" value="Adhesin_E"/>
    <property type="match status" value="1"/>
</dbReference>